<sequence>CRCHVKRVRWVIQLHVNAPYLLFCIIYLNFMFITLQPHQSNTFINFVPIRLESRVGIWLTIVRYWIFCKEIICTG</sequence>
<feature type="non-terminal residue" evidence="2">
    <location>
        <position position="1"/>
    </location>
</feature>
<keyword evidence="1" id="KW-0472">Membrane</keyword>
<reference evidence="2" key="1">
    <citation type="journal article" date="2013" name="BMC Genomics">
        <title>Unscrambling butterfly oogenesis.</title>
        <authorList>
            <person name="Carter J.M."/>
            <person name="Baker S.C."/>
            <person name="Pink R."/>
            <person name="Carter D.R."/>
            <person name="Collins A."/>
            <person name="Tomlin J."/>
            <person name="Gibbs M."/>
            <person name="Breuker C.J."/>
        </authorList>
    </citation>
    <scope>NUCLEOTIDE SEQUENCE</scope>
    <source>
        <tissue evidence="2">Ovary</tissue>
    </source>
</reference>
<organism evidence="2">
    <name type="scientific">Pararge aegeria</name>
    <name type="common">speckled wood butterfly</name>
    <dbReference type="NCBI Taxonomy" id="116150"/>
    <lineage>
        <taxon>Eukaryota</taxon>
        <taxon>Metazoa</taxon>
        <taxon>Ecdysozoa</taxon>
        <taxon>Arthropoda</taxon>
        <taxon>Hexapoda</taxon>
        <taxon>Insecta</taxon>
        <taxon>Pterygota</taxon>
        <taxon>Neoptera</taxon>
        <taxon>Endopterygota</taxon>
        <taxon>Lepidoptera</taxon>
        <taxon>Glossata</taxon>
        <taxon>Ditrysia</taxon>
        <taxon>Papilionoidea</taxon>
        <taxon>Nymphalidae</taxon>
        <taxon>Satyrinae</taxon>
        <taxon>Satyrini</taxon>
        <taxon>Parargina</taxon>
        <taxon>Pararge</taxon>
    </lineage>
</organism>
<evidence type="ECO:0000256" key="1">
    <source>
        <dbReference type="SAM" id="Phobius"/>
    </source>
</evidence>
<dbReference type="AlphaFoldDB" id="S4Q066"/>
<feature type="transmembrane region" description="Helical" evidence="1">
    <location>
        <begin position="18"/>
        <end position="35"/>
    </location>
</feature>
<feature type="non-terminal residue" evidence="2">
    <location>
        <position position="75"/>
    </location>
</feature>
<evidence type="ECO:0000313" key="2">
    <source>
        <dbReference type="EMBL" id="JAA92237.1"/>
    </source>
</evidence>
<accession>S4Q066</accession>
<reference evidence="2" key="2">
    <citation type="submission" date="2013-05" db="EMBL/GenBank/DDBJ databases">
        <authorList>
            <person name="Carter J.-M."/>
            <person name="Baker S.C."/>
            <person name="Pink R."/>
            <person name="Carter D.R.F."/>
            <person name="Collins A."/>
            <person name="Tomlin J."/>
            <person name="Gibbs M."/>
            <person name="Breuker C.J."/>
        </authorList>
    </citation>
    <scope>NUCLEOTIDE SEQUENCE</scope>
    <source>
        <tissue evidence="2">Ovary</tissue>
    </source>
</reference>
<dbReference type="EMBL" id="GAIX01000323">
    <property type="protein sequence ID" value="JAA92237.1"/>
    <property type="molecule type" value="Transcribed_RNA"/>
</dbReference>
<proteinExistence type="predicted"/>
<name>S4Q066_9NEOP</name>
<protein>
    <submittedName>
        <fullName evidence="2">Uncharacterized protein</fullName>
    </submittedName>
</protein>
<keyword evidence="1" id="KW-0812">Transmembrane</keyword>
<keyword evidence="1" id="KW-1133">Transmembrane helix</keyword>